<dbReference type="Gene3D" id="3.40.1360.10">
    <property type="match status" value="1"/>
</dbReference>
<evidence type="ECO:0000259" key="2">
    <source>
        <dbReference type="Pfam" id="PF08273"/>
    </source>
</evidence>
<sequence length="901" mass="97739">MMSRTKAPSRNSRISIPEIKAAARGHWNDLLQDAGLPVDCLSERGRSCPKCGGDDRYNAAKEVNETGAVFCRQCFGDKSARIKPGDGIATVAWLMDTTMPDAIRWLAERLGLNRQHEDKTKLTKEVDIITTVCRDKRMPVESFTRFGVKDAKRGREKFRVARVNVYSEVGIVHSYFDLWPGSKGKFKCGKGNAGMFFPGQLPVAGQTWLLVEGVKDAAALVGLGFHAAGMPTNKLANKYARLFSGVDIIIVPDLDLSGVRGANYTASNLSGIATSVAVARLPGQVKEKQGDDVRDVLRLSNGEDLVREAVDAATKWEPCGDDDRVEAQPEVIVTMDEAAVAAQVVLHLGKLGWDSPWIKQRYRDGVRVFVRGGLLVHAIESDDLGSDGRLAIRALPSCLVRERITQSCRLLIEKEVEDDIEVKPVRPSGWLIEAVLRRGHYGGAIRPLSGIIESPTIRVDGSILQAPGYDLRTGLIYRPTVEFPVVPHLPTQIDAAKALSDLHEVLAEFPMLDGADRSAWVAMVLSMIGRSCIDGCVPLFAITANIRGAGKSLLVDSATLIAYGHRAGRHAFTRDDNEMRKVITAVALAATPSVLFDNLDVQLGGAALDAAITSLVWSGRVLGQSQMTGDLPMRTVWSATGNNLAFGSDIGRRGLPIRLQSSLEHPEDRSGFRHPDLLGWIESERPRLAVAALTILRAYFVAGCPIQSGGDWGSFENFSAVIRGAIIWAGGQNPLATRETALACDDTTGLLGKLIVGIEQADSSGEGLTTKEIERMTFGRDVDSPSHDALFEAVAEICGDRFNGRTFGRRVRGLSGRVWQGQFIESKPAGGGVKRWRVRNVESGFDGFSGTGLSSSDTKTKCEQGELSGLDRDDLEAKSVPQRVNPSNQPESQPANDWGEL</sequence>
<dbReference type="GO" id="GO:0004386">
    <property type="term" value="F:helicase activity"/>
    <property type="evidence" value="ECO:0007669"/>
    <property type="project" value="InterPro"/>
</dbReference>
<reference evidence="3 4" key="1">
    <citation type="submission" date="2019-02" db="EMBL/GenBank/DDBJ databases">
        <title>Deep-cultivation of Planctomycetes and their phenomic and genomic characterization uncovers novel biology.</title>
        <authorList>
            <person name="Wiegand S."/>
            <person name="Jogler M."/>
            <person name="Boedeker C."/>
            <person name="Pinto D."/>
            <person name="Vollmers J."/>
            <person name="Rivas-Marin E."/>
            <person name="Kohn T."/>
            <person name="Peeters S.H."/>
            <person name="Heuer A."/>
            <person name="Rast P."/>
            <person name="Oberbeckmann S."/>
            <person name="Bunk B."/>
            <person name="Jeske O."/>
            <person name="Meyerdierks A."/>
            <person name="Storesund J.E."/>
            <person name="Kallscheuer N."/>
            <person name="Luecker S."/>
            <person name="Lage O.M."/>
            <person name="Pohl T."/>
            <person name="Merkel B.J."/>
            <person name="Hornburger P."/>
            <person name="Mueller R.-W."/>
            <person name="Bruemmer F."/>
            <person name="Labrenz M."/>
            <person name="Spormann A.M."/>
            <person name="Op Den Camp H."/>
            <person name="Overmann J."/>
            <person name="Amann R."/>
            <person name="Jetten M.S.M."/>
            <person name="Mascher T."/>
            <person name="Medema M.H."/>
            <person name="Devos D.P."/>
            <person name="Kaster A.-K."/>
            <person name="Ovreas L."/>
            <person name="Rohde M."/>
            <person name="Galperin M.Y."/>
            <person name="Jogler C."/>
        </authorList>
    </citation>
    <scope>NUCLEOTIDE SEQUENCE [LARGE SCALE GENOMIC DNA]</scope>
    <source>
        <strain evidence="3 4">CA54</strain>
    </source>
</reference>
<organism evidence="3 4">
    <name type="scientific">Symmachiella macrocystis</name>
    <dbReference type="NCBI Taxonomy" id="2527985"/>
    <lineage>
        <taxon>Bacteria</taxon>
        <taxon>Pseudomonadati</taxon>
        <taxon>Planctomycetota</taxon>
        <taxon>Planctomycetia</taxon>
        <taxon>Planctomycetales</taxon>
        <taxon>Planctomycetaceae</taxon>
        <taxon>Symmachiella</taxon>
    </lineage>
</organism>
<evidence type="ECO:0000313" key="3">
    <source>
        <dbReference type="EMBL" id="TWU06941.1"/>
    </source>
</evidence>
<dbReference type="GO" id="GO:0008270">
    <property type="term" value="F:zinc ion binding"/>
    <property type="evidence" value="ECO:0007669"/>
    <property type="project" value="InterPro"/>
</dbReference>
<dbReference type="EMBL" id="SJPP01000003">
    <property type="protein sequence ID" value="TWU06941.1"/>
    <property type="molecule type" value="Genomic_DNA"/>
</dbReference>
<accession>A0A5C6B613</accession>
<dbReference type="InterPro" id="IPR013237">
    <property type="entry name" value="Phage_T7_Gp4_N"/>
</dbReference>
<dbReference type="InterPro" id="IPR034154">
    <property type="entry name" value="TOPRIM_DnaG/twinkle"/>
</dbReference>
<gene>
    <name evidence="3" type="ORF">CA54_53450</name>
</gene>
<evidence type="ECO:0000313" key="4">
    <source>
        <dbReference type="Proteomes" id="UP000320735"/>
    </source>
</evidence>
<comment type="caution">
    <text evidence="3">The sequence shown here is derived from an EMBL/GenBank/DDBJ whole genome shotgun (WGS) entry which is preliminary data.</text>
</comment>
<dbReference type="CDD" id="cd01029">
    <property type="entry name" value="TOPRIM_primases"/>
    <property type="match status" value="1"/>
</dbReference>
<dbReference type="Pfam" id="PF08273">
    <property type="entry name" value="Zn_Ribbon_Prim"/>
    <property type="match status" value="1"/>
</dbReference>
<keyword evidence="4" id="KW-1185">Reference proteome</keyword>
<evidence type="ECO:0000256" key="1">
    <source>
        <dbReference type="SAM" id="MobiDB-lite"/>
    </source>
</evidence>
<proteinExistence type="predicted"/>
<feature type="region of interest" description="Disordered" evidence="1">
    <location>
        <begin position="847"/>
        <end position="901"/>
    </location>
</feature>
<feature type="compositionally biased region" description="Basic and acidic residues" evidence="1">
    <location>
        <begin position="858"/>
        <end position="877"/>
    </location>
</feature>
<dbReference type="Proteomes" id="UP000320735">
    <property type="component" value="Unassembled WGS sequence"/>
</dbReference>
<name>A0A5C6B613_9PLAN</name>
<feature type="compositionally biased region" description="Polar residues" evidence="1">
    <location>
        <begin position="882"/>
        <end position="895"/>
    </location>
</feature>
<protein>
    <recommendedName>
        <fullName evidence="2">DNA primase/helicase Gp4 N-terminal Bacteriophage T7-like domain-containing protein</fullName>
    </recommendedName>
</protein>
<feature type="domain" description="DNA primase/helicase Gp4 N-terminal Bacteriophage T7-like" evidence="2">
    <location>
        <begin position="44"/>
        <end position="76"/>
    </location>
</feature>
<dbReference type="AlphaFoldDB" id="A0A5C6B613"/>